<evidence type="ECO:0000259" key="2">
    <source>
        <dbReference type="Pfam" id="PF02272"/>
    </source>
</evidence>
<dbReference type="InterPro" id="IPR001667">
    <property type="entry name" value="DDH_dom"/>
</dbReference>
<feature type="domain" description="DDH" evidence="1">
    <location>
        <begin position="24"/>
        <end position="161"/>
    </location>
</feature>
<evidence type="ECO:0000313" key="4">
    <source>
        <dbReference type="Proteomes" id="UP000275925"/>
    </source>
</evidence>
<dbReference type="InterPro" id="IPR051319">
    <property type="entry name" value="Oligoribo/pAp-PDE_c-di-AMP_PDE"/>
</dbReference>
<dbReference type="InterPro" id="IPR003156">
    <property type="entry name" value="DHHA1_dom"/>
</dbReference>
<name>A0A388TF27_9BACT</name>
<dbReference type="GO" id="GO:0003676">
    <property type="term" value="F:nucleic acid binding"/>
    <property type="evidence" value="ECO:0007669"/>
    <property type="project" value="InterPro"/>
</dbReference>
<sequence>MYNETMKRTVRLADLAQKIKNAQNILILTHVDPDGDALGSAYFLREIIRKLQAKARIAVLFDPQHKGELNAFIKRGDAGRCGRLKHPDLVVSVDASDSRRLYGAAGLPIDICLDHHVSSRRFAELNIIDPQAASCTLVIYDLLQAWKLKLTKTMAEYLYLGLASDTGNFAFANTDARVFGAAYACARLGVKPNAVYNKLNEQLTRREILDFAQAVSQTESFCRRRLSVVAVPKTLRVDNRFLIDFIRRDKFAEVAVVLVAKKDYIKISLRSKTALDVAKVAAHFHGGGHRKAAAGKIFKATLAEAKKQVVEYFRQQVF</sequence>
<feature type="domain" description="DHHA1" evidence="2">
    <location>
        <begin position="252"/>
        <end position="313"/>
    </location>
</feature>
<keyword evidence="4" id="KW-1185">Reference proteome</keyword>
<dbReference type="PANTHER" id="PTHR47618">
    <property type="entry name" value="BIFUNCTIONAL OLIGORIBONUCLEASE AND PAP PHOSPHATASE NRNA"/>
    <property type="match status" value="1"/>
</dbReference>
<dbReference type="AlphaFoldDB" id="A0A388TF27"/>
<organism evidence="3 4">
    <name type="scientific">Candidatus Termititenax persephonae</name>
    <dbReference type="NCBI Taxonomy" id="2218525"/>
    <lineage>
        <taxon>Bacteria</taxon>
        <taxon>Bacillati</taxon>
        <taxon>Candidatus Margulisiibacteriota</taxon>
        <taxon>Candidatus Termititenacia</taxon>
        <taxon>Candidatus Termititenacales</taxon>
        <taxon>Candidatus Termititenacaceae</taxon>
        <taxon>Candidatus Termititenax</taxon>
    </lineage>
</organism>
<accession>A0A388TF27</accession>
<dbReference type="Gene3D" id="3.10.310.30">
    <property type="match status" value="1"/>
</dbReference>
<comment type="caution">
    <text evidence="3">The sequence shown here is derived from an EMBL/GenBank/DDBJ whole genome shotgun (WGS) entry which is preliminary data.</text>
</comment>
<dbReference type="SUPFAM" id="SSF64182">
    <property type="entry name" value="DHH phosphoesterases"/>
    <property type="match status" value="1"/>
</dbReference>
<reference evidence="3 4" key="1">
    <citation type="journal article" date="2019" name="ISME J.">
        <title>Genome analyses of uncultured TG2/ZB3 bacteria in 'Margulisbacteria' specifically attached to ectosymbiotic spirochetes of protists in the termite gut.</title>
        <authorList>
            <person name="Utami Y.D."/>
            <person name="Kuwahara H."/>
            <person name="Igai K."/>
            <person name="Murakami T."/>
            <person name="Sugaya K."/>
            <person name="Morikawa T."/>
            <person name="Nagura Y."/>
            <person name="Yuki M."/>
            <person name="Deevong P."/>
            <person name="Inoue T."/>
            <person name="Kihara K."/>
            <person name="Lo N."/>
            <person name="Yamada A."/>
            <person name="Ohkuma M."/>
            <person name="Hongoh Y."/>
        </authorList>
    </citation>
    <scope>NUCLEOTIDE SEQUENCE [LARGE SCALE GENOMIC DNA]</scope>
    <source>
        <strain evidence="3">NkOx7-02</strain>
    </source>
</reference>
<dbReference type="PANTHER" id="PTHR47618:SF1">
    <property type="entry name" value="BIFUNCTIONAL OLIGORIBONUCLEASE AND PAP PHOSPHATASE NRNA"/>
    <property type="match status" value="1"/>
</dbReference>
<evidence type="ECO:0000313" key="3">
    <source>
        <dbReference type="EMBL" id="GBR75315.1"/>
    </source>
</evidence>
<dbReference type="InterPro" id="IPR038763">
    <property type="entry name" value="DHH_sf"/>
</dbReference>
<protein>
    <submittedName>
        <fullName evidence="3">NanoRNase/pAp phosphatase</fullName>
    </submittedName>
</protein>
<dbReference type="Pfam" id="PF02272">
    <property type="entry name" value="DHHA1"/>
    <property type="match status" value="1"/>
</dbReference>
<proteinExistence type="predicted"/>
<evidence type="ECO:0000259" key="1">
    <source>
        <dbReference type="Pfam" id="PF01368"/>
    </source>
</evidence>
<dbReference type="Gene3D" id="3.90.1640.10">
    <property type="entry name" value="inorganic pyrophosphatase (n-terminal core)"/>
    <property type="match status" value="1"/>
</dbReference>
<dbReference type="EMBL" id="BGZO01000001">
    <property type="protein sequence ID" value="GBR75315.1"/>
    <property type="molecule type" value="Genomic_DNA"/>
</dbReference>
<dbReference type="Pfam" id="PF01368">
    <property type="entry name" value="DHH"/>
    <property type="match status" value="1"/>
</dbReference>
<dbReference type="Proteomes" id="UP000275925">
    <property type="component" value="Unassembled WGS sequence"/>
</dbReference>
<gene>
    <name evidence="3" type="primary">nrnA</name>
    <name evidence="3" type="ORF">NO2_0005</name>
</gene>